<dbReference type="InterPro" id="IPR029044">
    <property type="entry name" value="Nucleotide-diphossugar_trans"/>
</dbReference>
<keyword evidence="1" id="KW-0472">Membrane</keyword>
<accession>A0A7S2RN17</accession>
<dbReference type="Gene3D" id="3.90.550.10">
    <property type="entry name" value="Spore Coat Polysaccharide Biosynthesis Protein SpsA, Chain A"/>
    <property type="match status" value="1"/>
</dbReference>
<feature type="transmembrane region" description="Helical" evidence="1">
    <location>
        <begin position="16"/>
        <end position="33"/>
    </location>
</feature>
<sequence>MGQVRLSQNPIKIRKHHGFILAFIAVLVFVQYYNSFRIPSINEEETFISVTDVEEENPVAQDETFTPHDGASFVNKTLNRDNNRIAILSVNNKETIIDDTDAEEEILAAQNETFTAHDGVAFVTKTLHHDNNKKHLQKMICLVNAAYNYKVNYSYDFIIFTTLPWPEEEVERIKAIAFPAKLSVILEGPPLDERVAALSEEDQDYLLKRCGIEGGIHDNNTNITWFHHCTEKDSHLVANLGYSWQAEFRSYHIWTHSALKDYTYMMWFDGDAQPAREWDKDPVDAMVQKNLSLMYTGFPYGTVRPYSVMNKAMRQKLNQTYGKNLCRPHTKSDGSLGVDICKDGENKAFDQVAGYWHLTNLDVYRKEIHQKYLKLHIGPFPFSRQWDDQIAVTVPAAYESLENPGSAVDMSSLGMHLKIRHHRKYDAKEKAPGSDAVFIKQLKEDWPEGYNKCHKYF</sequence>
<protein>
    <submittedName>
        <fullName evidence="2">Uncharacterized protein</fullName>
    </submittedName>
</protein>
<keyword evidence="1" id="KW-1133">Transmembrane helix</keyword>
<dbReference type="AlphaFoldDB" id="A0A7S2RN17"/>
<evidence type="ECO:0000256" key="1">
    <source>
        <dbReference type="SAM" id="Phobius"/>
    </source>
</evidence>
<organism evidence="2">
    <name type="scientific">Eucampia antarctica</name>
    <dbReference type="NCBI Taxonomy" id="49252"/>
    <lineage>
        <taxon>Eukaryota</taxon>
        <taxon>Sar</taxon>
        <taxon>Stramenopiles</taxon>
        <taxon>Ochrophyta</taxon>
        <taxon>Bacillariophyta</taxon>
        <taxon>Mediophyceae</taxon>
        <taxon>Biddulphiophycidae</taxon>
        <taxon>Hemiaulales</taxon>
        <taxon>Hemiaulaceae</taxon>
        <taxon>Eucampia</taxon>
    </lineage>
</organism>
<keyword evidence="1" id="KW-0812">Transmembrane</keyword>
<dbReference type="EMBL" id="HBHI01015977">
    <property type="protein sequence ID" value="CAD9675642.1"/>
    <property type="molecule type" value="Transcribed_RNA"/>
</dbReference>
<name>A0A7S2RN17_9STRA</name>
<evidence type="ECO:0000313" key="2">
    <source>
        <dbReference type="EMBL" id="CAD9675642.1"/>
    </source>
</evidence>
<reference evidence="2" key="1">
    <citation type="submission" date="2021-01" db="EMBL/GenBank/DDBJ databases">
        <authorList>
            <person name="Corre E."/>
            <person name="Pelletier E."/>
            <person name="Niang G."/>
            <person name="Scheremetjew M."/>
            <person name="Finn R."/>
            <person name="Kale V."/>
            <person name="Holt S."/>
            <person name="Cochrane G."/>
            <person name="Meng A."/>
            <person name="Brown T."/>
            <person name="Cohen L."/>
        </authorList>
    </citation>
    <scope>NUCLEOTIDE SEQUENCE</scope>
    <source>
        <strain evidence="2">CCMP1452</strain>
    </source>
</reference>
<gene>
    <name evidence="2" type="ORF">EANT1437_LOCUS8209</name>
</gene>
<proteinExistence type="predicted"/>